<feature type="compositionally biased region" description="Basic and acidic residues" evidence="7">
    <location>
        <begin position="286"/>
        <end position="298"/>
    </location>
</feature>
<keyword evidence="6" id="KW-0788">Thiol protease</keyword>
<protein>
    <recommendedName>
        <fullName evidence="2">ubiquitinyl hydrolase 1</fullName>
        <ecNumber evidence="2">3.4.19.12</ecNumber>
    </recommendedName>
</protein>
<feature type="compositionally biased region" description="Polar residues" evidence="7">
    <location>
        <begin position="380"/>
        <end position="394"/>
    </location>
</feature>
<dbReference type="PROSITE" id="PS00972">
    <property type="entry name" value="USP_1"/>
    <property type="match status" value="1"/>
</dbReference>
<dbReference type="PROSITE" id="PS00973">
    <property type="entry name" value="USP_2"/>
    <property type="match status" value="1"/>
</dbReference>
<feature type="region of interest" description="Disordered" evidence="7">
    <location>
        <begin position="135"/>
        <end position="201"/>
    </location>
</feature>
<evidence type="ECO:0000256" key="4">
    <source>
        <dbReference type="ARBA" id="ARBA00022786"/>
    </source>
</evidence>
<sequence length="1013" mass="108484">MMNNRGHLPAGQMQGGVPEMGPGSGGSRRGGRPQPYANNHHYAHHSVGQPMYPSGYMSPYAVNAAPYYPPHYQNGAMTAMGAPAYLPYPPNPATYGRTPPAMPQPHYMPMVPPNPYSRAPQSPIVASPYQAPLPPVPIPMPPHTPTSAHSQVAPPPSTPPVALTPHGPPPQVPTEIQPETSKQHPPPESVASFDSAMSQSGQAATEAALFVPFTRPFRPPLPWFSDPLTKFPARTSRIKRRRRALGASLALERPDRQLTSATVVPPVEAQPPAPLLPDPPVAKGEPAPKTDKDAKETKQPGPGTEQKKEPEGKTLNEADQATESSIEVSASTTQNPVSQEPANEAPARAETPSTQDQAEDATSTSPTTPSSTKAVKSATDTITVASNPVKSATRSAPALPNIPPTKIVPAVPNLAKVTKEAKPASGTNKIESDSISVNSSVTLVGDGPKEAGPKEAGSKEENTTEQTSSQATTEAASEAPQLPAAPKVIASWADLLKSQATASSKKAVASNTAAHAQTNGHAAAAVANSTTGIPGGFTNPNGSAIAEALRAFSPGSAEVLAFLEPRGLKNTGNMCYMNSVLQVLIFCIPFYDFLDVASKNKVHNLKNDALLDAMIDFKSEFKVIDSAPSAEQLKRRLKNEALERYGEAFTPEFVYEAIRQLPRFKNMKRGHQQDAEEFLGFLLESLHDECTRAMGMTPPSAASTAPNSSLPSPTATNPEDPWLEVGKRQKAAVTRSSGQPTVSSPITAIFGGQLRSELKSGVKTSITFQPFHSLQLTIADAEVRNVIDAIRGLTRPETINGNFGPDVKKASKQFLIDSLPPVLILHLKRFQFEEKGTVKIWKKIDYPLELEIPQDVLSPAQRSNKKTNQGTGPPRYRLTAVVYHHGKNANDGHYTVDVRRQDGQEWIRIDDTVIERVRSEDVAEVSVDDKTKSTQADSRKDGSNTASANRFLGIDEDTGDQDGWTQATAGNKKSSGNAANGTSAAASNGHKSKQHKESVKDTKVAYLLFYQRI</sequence>
<dbReference type="GO" id="GO:0005634">
    <property type="term" value="C:nucleus"/>
    <property type="evidence" value="ECO:0007669"/>
    <property type="project" value="TreeGrafter"/>
</dbReference>
<comment type="caution">
    <text evidence="9">The sequence shown here is derived from an EMBL/GenBank/DDBJ whole genome shotgun (WGS) entry which is preliminary data.</text>
</comment>
<dbReference type="CDD" id="cd02257">
    <property type="entry name" value="Peptidase_C19"/>
    <property type="match status" value="1"/>
</dbReference>
<dbReference type="Gene3D" id="3.90.70.10">
    <property type="entry name" value="Cysteine proteinases"/>
    <property type="match status" value="1"/>
</dbReference>
<name>A0AA39YI13_9PEZI</name>
<evidence type="ECO:0000256" key="2">
    <source>
        <dbReference type="ARBA" id="ARBA00012759"/>
    </source>
</evidence>
<gene>
    <name evidence="9" type="ORF">B0T16DRAFT_109312</name>
</gene>
<feature type="compositionally biased region" description="Basic and acidic residues" evidence="7">
    <location>
        <begin position="305"/>
        <end position="316"/>
    </location>
</feature>
<dbReference type="Pfam" id="PF00443">
    <property type="entry name" value="UCH"/>
    <property type="match status" value="1"/>
</dbReference>
<evidence type="ECO:0000256" key="3">
    <source>
        <dbReference type="ARBA" id="ARBA00022670"/>
    </source>
</evidence>
<keyword evidence="3" id="KW-0645">Protease</keyword>
<evidence type="ECO:0000256" key="6">
    <source>
        <dbReference type="ARBA" id="ARBA00022807"/>
    </source>
</evidence>
<feature type="compositionally biased region" description="Polar residues" evidence="7">
    <location>
        <begin position="425"/>
        <end position="442"/>
    </location>
</feature>
<dbReference type="EMBL" id="JAULSV010000002">
    <property type="protein sequence ID" value="KAK0652996.1"/>
    <property type="molecule type" value="Genomic_DNA"/>
</dbReference>
<dbReference type="GO" id="GO:0004843">
    <property type="term" value="F:cysteine-type deubiquitinase activity"/>
    <property type="evidence" value="ECO:0007669"/>
    <property type="project" value="UniProtKB-EC"/>
</dbReference>
<feature type="domain" description="USP" evidence="8">
    <location>
        <begin position="566"/>
        <end position="931"/>
    </location>
</feature>
<comment type="catalytic activity">
    <reaction evidence="1">
        <text>Thiol-dependent hydrolysis of ester, thioester, amide, peptide and isopeptide bonds formed by the C-terminal Gly of ubiquitin (a 76-residue protein attached to proteins as an intracellular targeting signal).</text>
        <dbReference type="EC" id="3.4.19.12"/>
    </reaction>
</comment>
<dbReference type="EC" id="3.4.19.12" evidence="2"/>
<feature type="compositionally biased region" description="Low complexity" evidence="7">
    <location>
        <begin position="361"/>
        <end position="379"/>
    </location>
</feature>
<dbReference type="AlphaFoldDB" id="A0AA39YI13"/>
<dbReference type="PROSITE" id="PS50235">
    <property type="entry name" value="USP_3"/>
    <property type="match status" value="1"/>
</dbReference>
<dbReference type="GO" id="GO:0005829">
    <property type="term" value="C:cytosol"/>
    <property type="evidence" value="ECO:0007669"/>
    <property type="project" value="TreeGrafter"/>
</dbReference>
<feature type="compositionally biased region" description="Low complexity" evidence="7">
    <location>
        <begin position="974"/>
        <end position="989"/>
    </location>
</feature>
<accession>A0AA39YI13</accession>
<feature type="compositionally biased region" description="Polar residues" evidence="7">
    <location>
        <begin position="963"/>
        <end position="973"/>
    </location>
</feature>
<feature type="compositionally biased region" description="Low complexity" evidence="7">
    <location>
        <begin position="697"/>
        <end position="718"/>
    </location>
</feature>
<dbReference type="InterPro" id="IPR038765">
    <property type="entry name" value="Papain-like_cys_pep_sf"/>
</dbReference>
<evidence type="ECO:0000259" key="8">
    <source>
        <dbReference type="PROSITE" id="PS50235"/>
    </source>
</evidence>
<dbReference type="SUPFAM" id="SSF54001">
    <property type="entry name" value="Cysteine proteinases"/>
    <property type="match status" value="1"/>
</dbReference>
<evidence type="ECO:0000313" key="9">
    <source>
        <dbReference type="EMBL" id="KAK0652996.1"/>
    </source>
</evidence>
<evidence type="ECO:0000313" key="10">
    <source>
        <dbReference type="Proteomes" id="UP001174936"/>
    </source>
</evidence>
<feature type="compositionally biased region" description="Basic and acidic residues" evidence="7">
    <location>
        <begin position="921"/>
        <end position="942"/>
    </location>
</feature>
<feature type="region of interest" description="Disordered" evidence="7">
    <location>
        <begin position="696"/>
        <end position="722"/>
    </location>
</feature>
<dbReference type="InterPro" id="IPR028889">
    <property type="entry name" value="USP"/>
</dbReference>
<feature type="compositionally biased region" description="Low complexity" evidence="7">
    <location>
        <begin position="464"/>
        <end position="479"/>
    </location>
</feature>
<feature type="region of interest" description="Disordered" evidence="7">
    <location>
        <begin position="1"/>
        <end position="44"/>
    </location>
</feature>
<keyword evidence="4" id="KW-0833">Ubl conjugation pathway</keyword>
<dbReference type="InterPro" id="IPR018200">
    <property type="entry name" value="USP_CS"/>
</dbReference>
<evidence type="ECO:0000256" key="1">
    <source>
        <dbReference type="ARBA" id="ARBA00000707"/>
    </source>
</evidence>
<keyword evidence="5" id="KW-0378">Hydrolase</keyword>
<evidence type="ECO:0000256" key="7">
    <source>
        <dbReference type="SAM" id="MobiDB-lite"/>
    </source>
</evidence>
<dbReference type="PANTHER" id="PTHR24006">
    <property type="entry name" value="UBIQUITIN CARBOXYL-TERMINAL HYDROLASE"/>
    <property type="match status" value="1"/>
</dbReference>
<evidence type="ECO:0000256" key="5">
    <source>
        <dbReference type="ARBA" id="ARBA00022801"/>
    </source>
</evidence>
<organism evidence="9 10">
    <name type="scientific">Cercophora newfieldiana</name>
    <dbReference type="NCBI Taxonomy" id="92897"/>
    <lineage>
        <taxon>Eukaryota</taxon>
        <taxon>Fungi</taxon>
        <taxon>Dikarya</taxon>
        <taxon>Ascomycota</taxon>
        <taxon>Pezizomycotina</taxon>
        <taxon>Sordariomycetes</taxon>
        <taxon>Sordariomycetidae</taxon>
        <taxon>Sordariales</taxon>
        <taxon>Lasiosphaeriaceae</taxon>
        <taxon>Cercophora</taxon>
    </lineage>
</organism>
<dbReference type="GO" id="GO:0016579">
    <property type="term" value="P:protein deubiquitination"/>
    <property type="evidence" value="ECO:0007669"/>
    <property type="project" value="InterPro"/>
</dbReference>
<dbReference type="InterPro" id="IPR001394">
    <property type="entry name" value="Peptidase_C19_UCH"/>
</dbReference>
<keyword evidence="10" id="KW-1185">Reference proteome</keyword>
<feature type="compositionally biased region" description="Pro residues" evidence="7">
    <location>
        <begin position="135"/>
        <end position="144"/>
    </location>
</feature>
<dbReference type="Proteomes" id="UP001174936">
    <property type="component" value="Unassembled WGS sequence"/>
</dbReference>
<reference evidence="9" key="1">
    <citation type="submission" date="2023-06" db="EMBL/GenBank/DDBJ databases">
        <title>Genome-scale phylogeny and comparative genomics of the fungal order Sordariales.</title>
        <authorList>
            <consortium name="Lawrence Berkeley National Laboratory"/>
            <person name="Hensen N."/>
            <person name="Bonometti L."/>
            <person name="Westerberg I."/>
            <person name="Brannstrom I.O."/>
            <person name="Guillou S."/>
            <person name="Cros-Aarteil S."/>
            <person name="Calhoun S."/>
            <person name="Haridas S."/>
            <person name="Kuo A."/>
            <person name="Mondo S."/>
            <person name="Pangilinan J."/>
            <person name="Riley R."/>
            <person name="Labutti K."/>
            <person name="Andreopoulos B."/>
            <person name="Lipzen A."/>
            <person name="Chen C."/>
            <person name="Yanf M."/>
            <person name="Daum C."/>
            <person name="Ng V."/>
            <person name="Clum A."/>
            <person name="Steindorff A."/>
            <person name="Ohm R."/>
            <person name="Martin F."/>
            <person name="Silar P."/>
            <person name="Natvig D."/>
            <person name="Lalanne C."/>
            <person name="Gautier V."/>
            <person name="Ament-Velasquez S.L."/>
            <person name="Kruys A."/>
            <person name="Hutchinson M.I."/>
            <person name="Powell A.J."/>
            <person name="Barry K."/>
            <person name="Miller A.N."/>
            <person name="Grigoriev I.V."/>
            <person name="Debuchy R."/>
            <person name="Gladieux P."/>
            <person name="Thoren M.H."/>
            <person name="Johannesson H."/>
        </authorList>
    </citation>
    <scope>NUCLEOTIDE SEQUENCE</scope>
    <source>
        <strain evidence="9">SMH2532-1</strain>
    </source>
</reference>
<dbReference type="InterPro" id="IPR050164">
    <property type="entry name" value="Peptidase_C19"/>
</dbReference>
<feature type="region of interest" description="Disordered" evidence="7">
    <location>
        <begin position="246"/>
        <end position="482"/>
    </location>
</feature>
<dbReference type="PANTHER" id="PTHR24006:SF687">
    <property type="entry name" value="UBIQUITIN CARBOXYL-TERMINAL HYDROLASE 10"/>
    <property type="match status" value="1"/>
</dbReference>
<feature type="compositionally biased region" description="Polar residues" evidence="7">
    <location>
        <begin position="317"/>
        <end position="341"/>
    </location>
</feature>
<dbReference type="GO" id="GO:0006508">
    <property type="term" value="P:proteolysis"/>
    <property type="evidence" value="ECO:0007669"/>
    <property type="project" value="UniProtKB-KW"/>
</dbReference>
<feature type="compositionally biased region" description="Pro residues" evidence="7">
    <location>
        <begin position="268"/>
        <end position="280"/>
    </location>
</feature>
<feature type="compositionally biased region" description="Basic and acidic residues" evidence="7">
    <location>
        <begin position="447"/>
        <end position="462"/>
    </location>
</feature>
<feature type="region of interest" description="Disordered" evidence="7">
    <location>
        <begin position="921"/>
        <end position="998"/>
    </location>
</feature>
<proteinExistence type="predicted"/>